<reference evidence="2" key="1">
    <citation type="submission" date="2020-04" db="EMBL/GenBank/DDBJ databases">
        <title>Genome Sequencing for Pseudoaltermonas arctica.</title>
        <authorList>
            <person name="Elkins N.S."/>
        </authorList>
    </citation>
    <scope>NUCLEOTIDE SEQUENCE [LARGE SCALE GENOMIC DNA]</scope>
    <source>
        <strain evidence="2">NEC-BIFX-2020_0012</strain>
    </source>
</reference>
<keyword evidence="3" id="KW-1185">Reference proteome</keyword>
<accession>A0A7Y0HDB9</accession>
<dbReference type="PANTHER" id="PTHR32063:SF33">
    <property type="entry name" value="RND SUPERFAMILY EFFLUX PUMP PERMEASE COMPONENT"/>
    <property type="match status" value="1"/>
</dbReference>
<keyword evidence="1" id="KW-0472">Membrane</keyword>
<feature type="transmembrane region" description="Helical" evidence="1">
    <location>
        <begin position="889"/>
        <end position="909"/>
    </location>
</feature>
<dbReference type="PRINTS" id="PR00702">
    <property type="entry name" value="ACRIFLAVINRP"/>
</dbReference>
<proteinExistence type="predicted"/>
<dbReference type="Gene3D" id="3.30.70.1440">
    <property type="entry name" value="Multidrug efflux transporter AcrB pore domain"/>
    <property type="match status" value="1"/>
</dbReference>
<dbReference type="EMBL" id="JABBMT010000021">
    <property type="protein sequence ID" value="NMM41752.1"/>
    <property type="molecule type" value="Genomic_DNA"/>
</dbReference>
<dbReference type="SUPFAM" id="SSF82714">
    <property type="entry name" value="Multidrug efflux transporter AcrB TolC docking domain, DN and DC subdomains"/>
    <property type="match status" value="2"/>
</dbReference>
<keyword evidence="1" id="KW-0812">Transmembrane</keyword>
<feature type="transmembrane region" description="Helical" evidence="1">
    <location>
        <begin position="863"/>
        <end position="882"/>
    </location>
</feature>
<feature type="transmembrane region" description="Helical" evidence="1">
    <location>
        <begin position="915"/>
        <end position="940"/>
    </location>
</feature>
<dbReference type="Gene3D" id="1.20.1640.10">
    <property type="entry name" value="Multidrug efflux transporter AcrB transmembrane domain"/>
    <property type="match status" value="2"/>
</dbReference>
<dbReference type="SUPFAM" id="SSF82693">
    <property type="entry name" value="Multidrug efflux transporter AcrB pore domain, PN1, PN2, PC1 and PC2 subdomains"/>
    <property type="match status" value="2"/>
</dbReference>
<protein>
    <submittedName>
        <fullName evidence="2">Efflux RND transporter permease subunit</fullName>
    </submittedName>
</protein>
<dbReference type="Gene3D" id="3.30.70.1430">
    <property type="entry name" value="Multidrug efflux transporter AcrB pore domain"/>
    <property type="match status" value="2"/>
</dbReference>
<dbReference type="Gene3D" id="3.30.70.1320">
    <property type="entry name" value="Multidrug efflux transporter AcrB pore domain like"/>
    <property type="match status" value="1"/>
</dbReference>
<feature type="transmembrane region" description="Helical" evidence="1">
    <location>
        <begin position="961"/>
        <end position="980"/>
    </location>
</feature>
<feature type="transmembrane region" description="Helical" evidence="1">
    <location>
        <begin position="425"/>
        <end position="446"/>
    </location>
</feature>
<feature type="transmembrane region" description="Helical" evidence="1">
    <location>
        <begin position="326"/>
        <end position="347"/>
    </location>
</feature>
<feature type="transmembrane region" description="Helical" evidence="1">
    <location>
        <begin position="380"/>
        <end position="399"/>
    </location>
</feature>
<feature type="transmembrane region" description="Helical" evidence="1">
    <location>
        <begin position="526"/>
        <end position="547"/>
    </location>
</feature>
<dbReference type="SUPFAM" id="SSF82866">
    <property type="entry name" value="Multidrug efflux transporter AcrB transmembrane domain"/>
    <property type="match status" value="2"/>
</dbReference>
<dbReference type="Gene3D" id="3.30.2090.10">
    <property type="entry name" value="Multidrug efflux transporter AcrB TolC docking domain, DN and DC subdomains"/>
    <property type="match status" value="2"/>
</dbReference>
<name>A0A7Y0HDB9_9GAMM</name>
<dbReference type="AlphaFoldDB" id="A0A7Y0HDB9"/>
<feature type="transmembrane region" description="Helical" evidence="1">
    <location>
        <begin position="452"/>
        <end position="476"/>
    </location>
</feature>
<evidence type="ECO:0000313" key="3">
    <source>
        <dbReference type="Proteomes" id="UP000570493"/>
    </source>
</evidence>
<feature type="transmembrane region" description="Helical" evidence="1">
    <location>
        <begin position="354"/>
        <end position="374"/>
    </location>
</feature>
<dbReference type="GO" id="GO:0005886">
    <property type="term" value="C:plasma membrane"/>
    <property type="evidence" value="ECO:0007669"/>
    <property type="project" value="TreeGrafter"/>
</dbReference>
<keyword evidence="1" id="KW-1133">Transmembrane helix</keyword>
<evidence type="ECO:0000256" key="1">
    <source>
        <dbReference type="SAM" id="Phobius"/>
    </source>
</evidence>
<dbReference type="InterPro" id="IPR027463">
    <property type="entry name" value="AcrB_DN_DC_subdom"/>
</dbReference>
<comment type="caution">
    <text evidence="2">The sequence shown here is derived from an EMBL/GenBank/DDBJ whole genome shotgun (WGS) entry which is preliminary data.</text>
</comment>
<organism evidence="2 3">
    <name type="scientific">Pseudoalteromonas arctica</name>
    <dbReference type="NCBI Taxonomy" id="394751"/>
    <lineage>
        <taxon>Bacteria</taxon>
        <taxon>Pseudomonadati</taxon>
        <taxon>Pseudomonadota</taxon>
        <taxon>Gammaproteobacteria</taxon>
        <taxon>Alteromonadales</taxon>
        <taxon>Pseudoalteromonadaceae</taxon>
        <taxon>Pseudoalteromonas</taxon>
    </lineage>
</organism>
<sequence length="1026" mass="113003">MIAWFIKNHVAANLLLISILLAGLFSLFTQIPLEVFPTIQTERVNVSVSLRGSTPEDVEKGVTIRIEEAVQDLEGVKRISSRSSEGSSSVSIEIENSYDPRELLADIKNRVDSINTFPVDAEKPIVSLAEWKSEVIAVTVSSIYGEKETLAYAETVRDELLRDPSITQVELSGVRDYELSIEVSQDVLRQYSLSLADISSAIASSSSDVSAGNLKTEGGDVLIRSKGQAYRKDEFAKIVIKNQADGTIIRLGDIATINDGFEETPVRTRFNGKQAAFIDVYRIGPQSAIDVADAVKNYIDVQQKSLPEGFELSYWDDESELVKARIATLSTNALQGGILVLALLTLFLRPAIAFWVFIGIPVSFMGAFLAMPFFGVSLNVMSLFGFILVLGIVVDDAIVTGENVYTHMKTAESGEQAAIRGTQEVATPVTFGVLTTVAAFLPLAFIEGPRGALFAQIPVVVIPVLLFSLIESKFVLPAHLKYLKLRNEKSDPSKLEQFQQRFADGFEHAILKYYQPLLNLAIRNKLATISFFAGVCLIILTLITSGWTKFVFFPRIPSETVRATLTFPAGTPFEVTNKYIIDMSDKAKDLKEKYRDEDGQSVILNILATTGGRGGSSNSGRVRFEITPTETRDSSITSQELVSEWRELIGIIPGAESVTFRAEFGRTSSPIDVQLNGSSIVTLEKVADKVKQRLATYPTVYEIADSMSDGKEELEIELTDQGLALGLNRVDVSQQVRNSFFGVQVQRIQRGRDDVRVMVRLPIEERRSVADLKDILIKTPTGGIVPLSHIATLVPGKSPSTINRIDRYRTLNVTADIEKGNTNMTVLQADLKAYLDELVRQYPGVTHSLEGEAKEQRESFGSLAWGLLFVFFIIYALLAIPFKSYIQPLIVMSVIPFGMIGAVMGHWIMGMDLSIMSLLGMLALVGVVVNDSLVLVDFINKKRAEGGELLEAVKQAGASRFRPVMLTSITTFIGLMPLLFEKATQAQFLIPMAVSLGFGIIFATFITLLLVPVNYLLVERVQGWFK</sequence>
<dbReference type="GO" id="GO:0042910">
    <property type="term" value="F:xenobiotic transmembrane transporter activity"/>
    <property type="evidence" value="ECO:0007669"/>
    <property type="project" value="TreeGrafter"/>
</dbReference>
<feature type="transmembrane region" description="Helical" evidence="1">
    <location>
        <begin position="992"/>
        <end position="1017"/>
    </location>
</feature>
<dbReference type="Pfam" id="PF00873">
    <property type="entry name" value="ACR_tran"/>
    <property type="match status" value="1"/>
</dbReference>
<evidence type="ECO:0000313" key="2">
    <source>
        <dbReference type="EMBL" id="NMM41752.1"/>
    </source>
</evidence>
<dbReference type="Proteomes" id="UP000570493">
    <property type="component" value="Unassembled WGS sequence"/>
</dbReference>
<dbReference type="InterPro" id="IPR001036">
    <property type="entry name" value="Acrflvin-R"/>
</dbReference>
<dbReference type="RefSeq" id="WP_169020717.1">
    <property type="nucleotide sequence ID" value="NZ_JABBMT010000021.1"/>
</dbReference>
<gene>
    <name evidence="2" type="ORF">HHO47_13220</name>
</gene>
<dbReference type="PANTHER" id="PTHR32063">
    <property type="match status" value="1"/>
</dbReference>